<dbReference type="GO" id="GO:0016491">
    <property type="term" value="F:oxidoreductase activity"/>
    <property type="evidence" value="ECO:0007669"/>
    <property type="project" value="InterPro"/>
</dbReference>
<evidence type="ECO:0000313" key="2">
    <source>
        <dbReference type="EMBL" id="KIW01605.1"/>
    </source>
</evidence>
<name>A0A0D2A534_9PEZI</name>
<dbReference type="RefSeq" id="XP_016211474.1">
    <property type="nucleotide sequence ID" value="XM_016360797.1"/>
</dbReference>
<dbReference type="Proteomes" id="UP000053259">
    <property type="component" value="Unassembled WGS sequence"/>
</dbReference>
<dbReference type="InterPro" id="IPR001853">
    <property type="entry name" value="DSBA-like_thioredoxin_dom"/>
</dbReference>
<evidence type="ECO:0000313" key="3">
    <source>
        <dbReference type="Proteomes" id="UP000053259"/>
    </source>
</evidence>
<dbReference type="SUPFAM" id="SSF52833">
    <property type="entry name" value="Thioredoxin-like"/>
    <property type="match status" value="1"/>
</dbReference>
<keyword evidence="3" id="KW-1185">Reference proteome</keyword>
<dbReference type="VEuPathDB" id="FungiDB:PV09_07077"/>
<dbReference type="InterPro" id="IPR036249">
    <property type="entry name" value="Thioredoxin-like_sf"/>
</dbReference>
<gene>
    <name evidence="2" type="ORF">PV09_07077</name>
</gene>
<dbReference type="InParanoid" id="A0A0D2A534"/>
<proteinExistence type="predicted"/>
<sequence>MTSFNISIISDTVCPWCYIGYRRLQKAIEVYQKTYPGGSNDTFNVEWKPYYLNPEAPTEGVPIQEKMVSQMGAASAERVQAHMASLASAEGIILKYGGKTGNTRLSHHLLHFAKSKGQVMQNDVALELFRLQFKEERDITDIQTLLDAARNCGLDVEEAKAYLASSSDHKEVDMEAAAIRESGVQGVPVFLFEGGEHIVDGSGDVMEFFEIFMKIKGDQGCS</sequence>
<organism evidence="2 3">
    <name type="scientific">Verruconis gallopava</name>
    <dbReference type="NCBI Taxonomy" id="253628"/>
    <lineage>
        <taxon>Eukaryota</taxon>
        <taxon>Fungi</taxon>
        <taxon>Dikarya</taxon>
        <taxon>Ascomycota</taxon>
        <taxon>Pezizomycotina</taxon>
        <taxon>Dothideomycetes</taxon>
        <taxon>Pleosporomycetidae</taxon>
        <taxon>Venturiales</taxon>
        <taxon>Sympoventuriaceae</taxon>
        <taxon>Verruconis</taxon>
    </lineage>
</organism>
<feature type="domain" description="DSBA-like thioredoxin" evidence="1">
    <location>
        <begin position="6"/>
        <end position="205"/>
    </location>
</feature>
<dbReference type="HOGENOM" id="CLU_069253_0_1_1"/>
<dbReference type="GeneID" id="27315050"/>
<dbReference type="EMBL" id="KN847554">
    <property type="protein sequence ID" value="KIW01605.1"/>
    <property type="molecule type" value="Genomic_DNA"/>
</dbReference>
<accession>A0A0D2A534</accession>
<evidence type="ECO:0000259" key="1">
    <source>
        <dbReference type="Pfam" id="PF01323"/>
    </source>
</evidence>
<dbReference type="STRING" id="253628.A0A0D2A534"/>
<dbReference type="PANTHER" id="PTHR13887">
    <property type="entry name" value="GLUTATHIONE S-TRANSFERASE KAPPA"/>
    <property type="match status" value="1"/>
</dbReference>
<dbReference type="CDD" id="cd03024">
    <property type="entry name" value="DsbA_FrnE"/>
    <property type="match status" value="1"/>
</dbReference>
<dbReference type="AlphaFoldDB" id="A0A0D2A534"/>
<dbReference type="PANTHER" id="PTHR13887:SF41">
    <property type="entry name" value="THIOREDOXIN SUPERFAMILY PROTEIN"/>
    <property type="match status" value="1"/>
</dbReference>
<protein>
    <recommendedName>
        <fullName evidence="1">DSBA-like thioredoxin domain-containing protein</fullName>
    </recommendedName>
</protein>
<reference evidence="2 3" key="1">
    <citation type="submission" date="2015-01" db="EMBL/GenBank/DDBJ databases">
        <title>The Genome Sequence of Ochroconis gallopava CBS43764.</title>
        <authorList>
            <consortium name="The Broad Institute Genomics Platform"/>
            <person name="Cuomo C."/>
            <person name="de Hoog S."/>
            <person name="Gorbushina A."/>
            <person name="Stielow B."/>
            <person name="Teixiera M."/>
            <person name="Abouelleil A."/>
            <person name="Chapman S.B."/>
            <person name="Priest M."/>
            <person name="Young S.K."/>
            <person name="Wortman J."/>
            <person name="Nusbaum C."/>
            <person name="Birren B."/>
        </authorList>
    </citation>
    <scope>NUCLEOTIDE SEQUENCE [LARGE SCALE GENOMIC DNA]</scope>
    <source>
        <strain evidence="2 3">CBS 43764</strain>
    </source>
</reference>
<dbReference type="Pfam" id="PF01323">
    <property type="entry name" value="DSBA"/>
    <property type="match status" value="1"/>
</dbReference>
<dbReference type="OrthoDB" id="1930760at2759"/>
<dbReference type="Gene3D" id="3.40.30.10">
    <property type="entry name" value="Glutaredoxin"/>
    <property type="match status" value="1"/>
</dbReference>